<feature type="domain" description="PSMD12/CSN4-like N-terminal" evidence="1">
    <location>
        <begin position="49"/>
        <end position="166"/>
    </location>
</feature>
<dbReference type="AlphaFoldDB" id="A0A9P6ZM77"/>
<evidence type="ECO:0000259" key="1">
    <source>
        <dbReference type="Pfam" id="PF22241"/>
    </source>
</evidence>
<dbReference type="GO" id="GO:0005737">
    <property type="term" value="C:cytoplasm"/>
    <property type="evidence" value="ECO:0007669"/>
    <property type="project" value="TreeGrafter"/>
</dbReference>
<sequence>MGPPVSIGNNIPPGPSIIIEDIHNMGPWSAGPSSCIKIRSLLRISISEEQGVEKRLELVETLRSVTEGPGKVPNALAATIKEALQTASDLLSDLQVETYSSMERREKTELILEQMRLLIAVARLKDAEVPAKQGKIALGSGEPEWVKAKVGGRKVNKSFLKEKANEVCSIMDLMGEAFND</sequence>
<evidence type="ECO:0000313" key="2">
    <source>
        <dbReference type="EMBL" id="KAG1772179.1"/>
    </source>
</evidence>
<dbReference type="PANTHER" id="PTHR10855">
    <property type="entry name" value="26S PROTEASOME NON-ATPASE REGULATORY SUBUNIT 12/COP9 SIGNALOSOME COMPLEX SUBUNIT 4"/>
    <property type="match status" value="1"/>
</dbReference>
<name>A0A9P6ZM77_9AGAM</name>
<organism evidence="2 3">
    <name type="scientific">Suillus placidus</name>
    <dbReference type="NCBI Taxonomy" id="48579"/>
    <lineage>
        <taxon>Eukaryota</taxon>
        <taxon>Fungi</taxon>
        <taxon>Dikarya</taxon>
        <taxon>Basidiomycota</taxon>
        <taxon>Agaricomycotina</taxon>
        <taxon>Agaricomycetes</taxon>
        <taxon>Agaricomycetidae</taxon>
        <taxon>Boletales</taxon>
        <taxon>Suillineae</taxon>
        <taxon>Suillaceae</taxon>
        <taxon>Suillus</taxon>
    </lineage>
</organism>
<evidence type="ECO:0000313" key="3">
    <source>
        <dbReference type="Proteomes" id="UP000714275"/>
    </source>
</evidence>
<keyword evidence="3" id="KW-1185">Reference proteome</keyword>
<dbReference type="GO" id="GO:0008541">
    <property type="term" value="C:proteasome regulatory particle, lid subcomplex"/>
    <property type="evidence" value="ECO:0007669"/>
    <property type="project" value="TreeGrafter"/>
</dbReference>
<reference evidence="2" key="1">
    <citation type="journal article" date="2020" name="New Phytol.">
        <title>Comparative genomics reveals dynamic genome evolution in host specialist ectomycorrhizal fungi.</title>
        <authorList>
            <person name="Lofgren L.A."/>
            <person name="Nguyen N.H."/>
            <person name="Vilgalys R."/>
            <person name="Ruytinx J."/>
            <person name="Liao H.L."/>
            <person name="Branco S."/>
            <person name="Kuo A."/>
            <person name="LaButti K."/>
            <person name="Lipzen A."/>
            <person name="Andreopoulos W."/>
            <person name="Pangilinan J."/>
            <person name="Riley R."/>
            <person name="Hundley H."/>
            <person name="Na H."/>
            <person name="Barry K."/>
            <person name="Grigoriev I.V."/>
            <person name="Stajich J.E."/>
            <person name="Kennedy P.G."/>
        </authorList>
    </citation>
    <scope>NUCLEOTIDE SEQUENCE</scope>
    <source>
        <strain evidence="2">DOB743</strain>
    </source>
</reference>
<gene>
    <name evidence="2" type="ORF">EV702DRAFT_1246542</name>
</gene>
<dbReference type="Proteomes" id="UP000714275">
    <property type="component" value="Unassembled WGS sequence"/>
</dbReference>
<dbReference type="Pfam" id="PF22241">
    <property type="entry name" value="PSMD12-CSN4_N"/>
    <property type="match status" value="1"/>
</dbReference>
<dbReference type="InterPro" id="IPR054559">
    <property type="entry name" value="PSMD12-CSN4-like_N"/>
</dbReference>
<dbReference type="EMBL" id="JABBWD010000054">
    <property type="protein sequence ID" value="KAG1772179.1"/>
    <property type="molecule type" value="Genomic_DNA"/>
</dbReference>
<dbReference type="InterPro" id="IPR040134">
    <property type="entry name" value="PSMD12/CSN4"/>
</dbReference>
<dbReference type="OrthoDB" id="268763at2759"/>
<proteinExistence type="predicted"/>
<protein>
    <recommendedName>
        <fullName evidence="1">PSMD12/CSN4-like N-terminal domain-containing protein</fullName>
    </recommendedName>
</protein>
<accession>A0A9P6ZM77</accession>
<dbReference type="PANTHER" id="PTHR10855:SF1">
    <property type="entry name" value="26S PROTEASOME NON-ATPASE REGULATORY SUBUNIT 12"/>
    <property type="match status" value="1"/>
</dbReference>
<comment type="caution">
    <text evidence="2">The sequence shown here is derived from an EMBL/GenBank/DDBJ whole genome shotgun (WGS) entry which is preliminary data.</text>
</comment>